<keyword evidence="10" id="KW-0902">Two-component regulatory system</keyword>
<feature type="domain" description="Histidine kinase" evidence="15">
    <location>
        <begin position="357"/>
        <end position="606"/>
    </location>
</feature>
<comment type="catalytic activity">
    <reaction evidence="1">
        <text>ATP + protein L-histidine = ADP + protein N-phospho-L-histidine.</text>
        <dbReference type="EC" id="2.7.13.3"/>
    </reaction>
</comment>
<keyword evidence="9" id="KW-0067">ATP-binding</keyword>
<dbReference type="Pfam" id="PF00672">
    <property type="entry name" value="HAMP"/>
    <property type="match status" value="1"/>
</dbReference>
<organism evidence="17 18">
    <name type="scientific">Neosynechococcus sphagnicola sy1</name>
    <dbReference type="NCBI Taxonomy" id="1497020"/>
    <lineage>
        <taxon>Bacteria</taxon>
        <taxon>Bacillati</taxon>
        <taxon>Cyanobacteriota</taxon>
        <taxon>Cyanophyceae</taxon>
        <taxon>Neosynechococcales</taxon>
        <taxon>Neosynechococcaceae</taxon>
        <taxon>Neosynechococcus</taxon>
    </lineage>
</organism>
<dbReference type="CDD" id="cd06225">
    <property type="entry name" value="HAMP"/>
    <property type="match status" value="1"/>
</dbReference>
<dbReference type="FunFam" id="1.10.287.130:FF:000002">
    <property type="entry name" value="Two-component osmosensing histidine kinase"/>
    <property type="match status" value="1"/>
</dbReference>
<dbReference type="GO" id="GO:0016020">
    <property type="term" value="C:membrane"/>
    <property type="evidence" value="ECO:0007669"/>
    <property type="project" value="UniProtKB-SubCell"/>
</dbReference>
<comment type="caution">
    <text evidence="17">The sequence shown here is derived from an EMBL/GenBank/DDBJ whole genome shotgun (WGS) entry which is preliminary data.</text>
</comment>
<dbReference type="SMART" id="SM00304">
    <property type="entry name" value="HAMP"/>
    <property type="match status" value="1"/>
</dbReference>
<dbReference type="STRING" id="1497020.DO97_11660"/>
<evidence type="ECO:0000256" key="4">
    <source>
        <dbReference type="ARBA" id="ARBA00012438"/>
    </source>
</evidence>
<dbReference type="PROSITE" id="PS50885">
    <property type="entry name" value="HAMP"/>
    <property type="match status" value="1"/>
</dbReference>
<dbReference type="Proteomes" id="UP000030170">
    <property type="component" value="Unassembled WGS sequence"/>
</dbReference>
<evidence type="ECO:0000256" key="7">
    <source>
        <dbReference type="ARBA" id="ARBA00022741"/>
    </source>
</evidence>
<dbReference type="EC" id="2.7.13.3" evidence="4"/>
<dbReference type="Pfam" id="PF02518">
    <property type="entry name" value="HATPase_c"/>
    <property type="match status" value="1"/>
</dbReference>
<evidence type="ECO:0000256" key="9">
    <source>
        <dbReference type="ARBA" id="ARBA00022840"/>
    </source>
</evidence>
<proteinExistence type="inferred from homology"/>
<accession>A0A098THZ6</accession>
<dbReference type="Gene3D" id="1.10.287.130">
    <property type="match status" value="1"/>
</dbReference>
<dbReference type="GO" id="GO:0000155">
    <property type="term" value="F:phosphorelay sensor kinase activity"/>
    <property type="evidence" value="ECO:0007669"/>
    <property type="project" value="InterPro"/>
</dbReference>
<dbReference type="FunFam" id="3.30.565.10:FF:000010">
    <property type="entry name" value="Sensor histidine kinase RcsC"/>
    <property type="match status" value="1"/>
</dbReference>
<evidence type="ECO:0000256" key="1">
    <source>
        <dbReference type="ARBA" id="ARBA00000085"/>
    </source>
</evidence>
<reference evidence="17 18" key="1">
    <citation type="journal article" date="2014" name="Mol. Ecol.">
        <title>Evolution of Synechococcus.</title>
        <authorList>
            <person name="Dvorak P."/>
            <person name="Casamatta D."/>
            <person name="Hasler P."/>
            <person name="Poulickova A."/>
            <person name="Ondrej V."/>
            <person name="Sanges R."/>
        </authorList>
    </citation>
    <scope>NUCLEOTIDE SEQUENCE [LARGE SCALE GENOMIC DNA]</scope>
    <source>
        <strain evidence="17 18">CAUP A 1101</strain>
    </source>
</reference>
<keyword evidence="7" id="KW-0547">Nucleotide-binding</keyword>
<dbReference type="Gene3D" id="6.10.340.10">
    <property type="match status" value="1"/>
</dbReference>
<keyword evidence="14" id="KW-1133">Transmembrane helix</keyword>
<keyword evidence="14" id="KW-0812">Transmembrane</keyword>
<dbReference type="GO" id="GO:0005524">
    <property type="term" value="F:ATP binding"/>
    <property type="evidence" value="ECO:0007669"/>
    <property type="project" value="UniProtKB-KW"/>
</dbReference>
<dbReference type="EMBL" id="JJML01000034">
    <property type="protein sequence ID" value="KGF72200.1"/>
    <property type="molecule type" value="Genomic_DNA"/>
</dbReference>
<protein>
    <recommendedName>
        <fullName evidence="13">Circadian input-output histidine kinase CikA</fullName>
        <ecNumber evidence="4">2.7.13.3</ecNumber>
    </recommendedName>
    <alternativeName>
        <fullName evidence="12">Sensory/regulatory protein RpfC</fullName>
    </alternativeName>
</protein>
<evidence type="ECO:0000313" key="18">
    <source>
        <dbReference type="Proteomes" id="UP000030170"/>
    </source>
</evidence>
<dbReference type="SUPFAM" id="SSF55874">
    <property type="entry name" value="ATPase domain of HSP90 chaperone/DNA topoisomerase II/histidine kinase"/>
    <property type="match status" value="1"/>
</dbReference>
<dbReference type="Gene3D" id="3.30.565.10">
    <property type="entry name" value="Histidine kinase-like ATPase, C-terminal domain"/>
    <property type="match status" value="1"/>
</dbReference>
<evidence type="ECO:0000256" key="2">
    <source>
        <dbReference type="ARBA" id="ARBA00004370"/>
    </source>
</evidence>
<dbReference type="PANTHER" id="PTHR45339:SF1">
    <property type="entry name" value="HYBRID SIGNAL TRANSDUCTION HISTIDINE KINASE J"/>
    <property type="match status" value="1"/>
</dbReference>
<feature type="transmembrane region" description="Helical" evidence="14">
    <location>
        <begin position="258"/>
        <end position="280"/>
    </location>
</feature>
<evidence type="ECO:0000256" key="10">
    <source>
        <dbReference type="ARBA" id="ARBA00023012"/>
    </source>
</evidence>
<dbReference type="InterPro" id="IPR003660">
    <property type="entry name" value="HAMP_dom"/>
</dbReference>
<dbReference type="SUPFAM" id="SSF47384">
    <property type="entry name" value="Homodimeric domain of signal transducing histidine kinase"/>
    <property type="match status" value="1"/>
</dbReference>
<evidence type="ECO:0000256" key="8">
    <source>
        <dbReference type="ARBA" id="ARBA00022777"/>
    </source>
</evidence>
<dbReference type="SMART" id="SM00387">
    <property type="entry name" value="HATPase_c"/>
    <property type="match status" value="1"/>
</dbReference>
<dbReference type="AlphaFoldDB" id="A0A098THZ6"/>
<comment type="similarity">
    <text evidence="3">In the N-terminal section; belongs to the phytochrome family.</text>
</comment>
<keyword evidence="8" id="KW-0418">Kinase</keyword>
<dbReference type="PROSITE" id="PS50109">
    <property type="entry name" value="HIS_KIN"/>
    <property type="match status" value="1"/>
</dbReference>
<evidence type="ECO:0000313" key="17">
    <source>
        <dbReference type="EMBL" id="KGF72200.1"/>
    </source>
</evidence>
<keyword evidence="5" id="KW-0597">Phosphoprotein</keyword>
<sequence length="659" mass="73016">MSLTAVLYATSFAIVLNRYQQVEEQEMRLNVIRTLEALQNELETLQVTSTDYSAWDDTYDFMETPSQEYLVSNYTYLTIVQLQLNLLLLVSSNGRVVFSKALNMKQQEVSAPQLPVILDHPIQGIILLDHPMLVVATPILTSDNKGPQKGWVVMGRYLDSTAVNKLAKLTQLSLNIYDLKQLPPDLQPIWTHLKNQNRHAPQSNAKESQNAQNAMVIQPLNDQAIAGYTLVNNIEGQPALLLQIQGPRPIYQQAQVSLQFLAVSLLVVGLGLTITVLVLLEKVVLSRLTQLHTFVSSVSADGDLSVRIEIPGQDELAQFGNTMNTMLTTLQQTQEDLQQARIAAEVANHAKSEFLATMSHEIRTPMNAVIGLTAVLLNTATDGQQRELLATIHSSGESLLTIINDILDFSKIESGEMTLEAHPFELSRCVQECLNLFVRQAAEKGLTLTSEIDPLVPTWIMGDRIRLRQILVNLLNNAIKFTPTGEIAITVNARPIQPPPFNNRDETAAEPVPQEPLLEADRKLTGETYELKFAVRDTGIGIPLEQMPRLFKPFSQGDASTTRKYGGTGLGLVICQRLCDLMQGRIWVESQVGNGSTFWFTMVTSAIPDSLMPTQLVRPTDRVRDGKTAMTPNLTPQQTPPAGLPTLCLLTPQDFGRRG</sequence>
<name>A0A098THZ6_9CYAN</name>
<keyword evidence="14" id="KW-0472">Membrane</keyword>
<dbReference type="PANTHER" id="PTHR45339">
    <property type="entry name" value="HYBRID SIGNAL TRANSDUCTION HISTIDINE KINASE J"/>
    <property type="match status" value="1"/>
</dbReference>
<dbReference type="CDD" id="cd00082">
    <property type="entry name" value="HisKA"/>
    <property type="match status" value="1"/>
</dbReference>
<evidence type="ECO:0000256" key="3">
    <source>
        <dbReference type="ARBA" id="ARBA00006402"/>
    </source>
</evidence>
<evidence type="ECO:0000256" key="12">
    <source>
        <dbReference type="ARBA" id="ARBA00068150"/>
    </source>
</evidence>
<dbReference type="InterPro" id="IPR003594">
    <property type="entry name" value="HATPase_dom"/>
</dbReference>
<dbReference type="InterPro" id="IPR036097">
    <property type="entry name" value="HisK_dim/P_sf"/>
</dbReference>
<feature type="domain" description="HAMP" evidence="16">
    <location>
        <begin position="282"/>
        <end position="335"/>
    </location>
</feature>
<dbReference type="InterPro" id="IPR007892">
    <property type="entry name" value="CHASE4"/>
</dbReference>
<dbReference type="InterPro" id="IPR036890">
    <property type="entry name" value="HATPase_C_sf"/>
</dbReference>
<evidence type="ECO:0000259" key="16">
    <source>
        <dbReference type="PROSITE" id="PS50885"/>
    </source>
</evidence>
<dbReference type="InterPro" id="IPR004358">
    <property type="entry name" value="Sig_transdc_His_kin-like_C"/>
</dbReference>
<dbReference type="CDD" id="cd16922">
    <property type="entry name" value="HATPase_EvgS-ArcB-TorS-like"/>
    <property type="match status" value="1"/>
</dbReference>
<dbReference type="Pfam" id="PF00512">
    <property type="entry name" value="HisKA"/>
    <property type="match status" value="1"/>
</dbReference>
<comment type="subcellular location">
    <subcellularLocation>
        <location evidence="2">Membrane</location>
    </subcellularLocation>
</comment>
<comment type="subunit">
    <text evidence="11">At low DSF concentrations, interacts with RpfF.</text>
</comment>
<evidence type="ECO:0000256" key="14">
    <source>
        <dbReference type="SAM" id="Phobius"/>
    </source>
</evidence>
<dbReference type="InterPro" id="IPR003661">
    <property type="entry name" value="HisK_dim/P_dom"/>
</dbReference>
<dbReference type="SMART" id="SM00388">
    <property type="entry name" value="HisKA"/>
    <property type="match status" value="1"/>
</dbReference>
<evidence type="ECO:0000256" key="13">
    <source>
        <dbReference type="ARBA" id="ARBA00074306"/>
    </source>
</evidence>
<dbReference type="Pfam" id="PF05228">
    <property type="entry name" value="CHASE4"/>
    <property type="match status" value="1"/>
</dbReference>
<keyword evidence="18" id="KW-1185">Reference proteome</keyword>
<keyword evidence="6" id="KW-0808">Transferase</keyword>
<evidence type="ECO:0000256" key="11">
    <source>
        <dbReference type="ARBA" id="ARBA00064003"/>
    </source>
</evidence>
<evidence type="ECO:0000256" key="6">
    <source>
        <dbReference type="ARBA" id="ARBA00022679"/>
    </source>
</evidence>
<gene>
    <name evidence="17" type="ORF">DO97_11660</name>
</gene>
<evidence type="ECO:0000256" key="5">
    <source>
        <dbReference type="ARBA" id="ARBA00022553"/>
    </source>
</evidence>
<dbReference type="InterPro" id="IPR005467">
    <property type="entry name" value="His_kinase_dom"/>
</dbReference>
<dbReference type="PRINTS" id="PR00344">
    <property type="entry name" value="BCTRLSENSOR"/>
</dbReference>
<evidence type="ECO:0000259" key="15">
    <source>
        <dbReference type="PROSITE" id="PS50109"/>
    </source>
</evidence>
<dbReference type="SUPFAM" id="SSF158472">
    <property type="entry name" value="HAMP domain-like"/>
    <property type="match status" value="1"/>
</dbReference>